<dbReference type="Pfam" id="PF22807">
    <property type="entry name" value="TrAA12"/>
    <property type="match status" value="1"/>
</dbReference>
<dbReference type="InterPro" id="IPR011041">
    <property type="entry name" value="Quinoprot_gluc/sorb_DH_b-prop"/>
</dbReference>
<protein>
    <submittedName>
        <fullName evidence="4">PQQ-dependent sugar dehydrogenase</fullName>
    </submittedName>
</protein>
<dbReference type="Gene3D" id="2.120.10.30">
    <property type="entry name" value="TolB, C-terminal domain"/>
    <property type="match status" value="1"/>
</dbReference>
<sequence>MKKIQAGIAFAVLACVGSPAPAQPLPAGTPAVPASGTPPGATASTEEPGWAKGRPKSDEAQKMAPVPAFPIPTAPDKLPTSKFKLPPGFKAETWASGVLDARELRQGAKGNIFVSSLFVANKVYAIAEQGERKPKVIIDNMPLATGIAFHKGSLYVGTNTKLMRYDNVEDNLDKLGEPKVLYDKLPGGTDHSWKYFRIKDDKLYFNIGAPCNICDPGEYAKIYRMNLDGSNVETIASGVRNTVGFDFDPKTGDLWFTDNGRDWLSEELPNDELNRVPKAQFGKLHFGYPFCHQGSIPDPEFGWGKSCADYAKPAALLGPHAGSLGLTFYQGKMFPAKYRGAMFIARHGPWNRTKKYADIQVAIPDGKGGAKLETFMTGFVENNSYLGRPVDFLVMKDGSLLVSDDHAGAIYRISYTGK</sequence>
<feature type="signal peptide" evidence="2">
    <location>
        <begin position="1"/>
        <end position="22"/>
    </location>
</feature>
<evidence type="ECO:0000256" key="2">
    <source>
        <dbReference type="SAM" id="SignalP"/>
    </source>
</evidence>
<dbReference type="SUPFAM" id="SSF50952">
    <property type="entry name" value="Soluble quinoprotein glucose dehydrogenase"/>
    <property type="match status" value="1"/>
</dbReference>
<keyword evidence="2" id="KW-0732">Signal</keyword>
<dbReference type="InterPro" id="IPR054539">
    <property type="entry name" value="Beta-prop_PDH"/>
</dbReference>
<accession>A0A934PZI3</accession>
<evidence type="ECO:0000313" key="5">
    <source>
        <dbReference type="Proteomes" id="UP000617041"/>
    </source>
</evidence>
<name>A0A934PZI3_9BURK</name>
<evidence type="ECO:0000256" key="1">
    <source>
        <dbReference type="SAM" id="MobiDB-lite"/>
    </source>
</evidence>
<dbReference type="Proteomes" id="UP000617041">
    <property type="component" value="Unassembled WGS sequence"/>
</dbReference>
<reference evidence="4" key="1">
    <citation type="submission" date="2020-12" db="EMBL/GenBank/DDBJ databases">
        <title>Ramlibacter sp. nov., isolated from a freshwater alga, Cryptomonas.</title>
        <authorList>
            <person name="Kim H.M."/>
            <person name="Jeon C.O."/>
        </authorList>
    </citation>
    <scope>NUCLEOTIDE SEQUENCE</scope>
    <source>
        <strain evidence="4">CrO1</strain>
    </source>
</reference>
<feature type="domain" description="Pyrroloquinoline quinone-dependent pyranose dehydrogenase beta-propeller" evidence="3">
    <location>
        <begin position="84"/>
        <end position="414"/>
    </location>
</feature>
<dbReference type="PANTHER" id="PTHR33546:SF1">
    <property type="entry name" value="LARGE, MULTIFUNCTIONAL SECRETED PROTEIN"/>
    <property type="match status" value="1"/>
</dbReference>
<dbReference type="InterPro" id="IPR011042">
    <property type="entry name" value="6-blade_b-propeller_TolB-like"/>
</dbReference>
<proteinExistence type="predicted"/>
<keyword evidence="5" id="KW-1185">Reference proteome</keyword>
<dbReference type="PANTHER" id="PTHR33546">
    <property type="entry name" value="LARGE, MULTIFUNCTIONAL SECRETED PROTEIN-RELATED"/>
    <property type="match status" value="1"/>
</dbReference>
<feature type="region of interest" description="Disordered" evidence="1">
    <location>
        <begin position="22"/>
        <end position="61"/>
    </location>
</feature>
<feature type="chain" id="PRO_5037207017" evidence="2">
    <location>
        <begin position="23"/>
        <end position="418"/>
    </location>
</feature>
<evidence type="ECO:0000259" key="3">
    <source>
        <dbReference type="Pfam" id="PF22807"/>
    </source>
</evidence>
<organism evidence="4 5">
    <name type="scientific">Ramlibacter algicola</name>
    <dbReference type="NCBI Taxonomy" id="2795217"/>
    <lineage>
        <taxon>Bacteria</taxon>
        <taxon>Pseudomonadati</taxon>
        <taxon>Pseudomonadota</taxon>
        <taxon>Betaproteobacteria</taxon>
        <taxon>Burkholderiales</taxon>
        <taxon>Comamonadaceae</taxon>
        <taxon>Ramlibacter</taxon>
    </lineage>
</organism>
<dbReference type="EMBL" id="JAEDAO010000001">
    <property type="protein sequence ID" value="MBK0391996.1"/>
    <property type="molecule type" value="Genomic_DNA"/>
</dbReference>
<comment type="caution">
    <text evidence="4">The sequence shown here is derived from an EMBL/GenBank/DDBJ whole genome shotgun (WGS) entry which is preliminary data.</text>
</comment>
<dbReference type="PROSITE" id="PS51257">
    <property type="entry name" value="PROKAR_LIPOPROTEIN"/>
    <property type="match status" value="1"/>
</dbReference>
<evidence type="ECO:0000313" key="4">
    <source>
        <dbReference type="EMBL" id="MBK0391996.1"/>
    </source>
</evidence>
<gene>
    <name evidence="4" type="ORF">I8E28_05290</name>
</gene>
<dbReference type="AlphaFoldDB" id="A0A934PZI3"/>